<comment type="subcellular location">
    <subcellularLocation>
        <location evidence="1">Membrane</location>
        <topology evidence="1">Multi-pass membrane protein</topology>
    </subcellularLocation>
</comment>
<dbReference type="PANTHER" id="PTHR23112:SF37">
    <property type="entry name" value="G PROTEIN-COUPLED RECEPTOR GPR1"/>
    <property type="match status" value="1"/>
</dbReference>
<feature type="transmembrane region" description="Helical" evidence="6">
    <location>
        <begin position="113"/>
        <end position="134"/>
    </location>
</feature>
<evidence type="ECO:0000313" key="7">
    <source>
        <dbReference type="EMBL" id="KAF2150084.1"/>
    </source>
</evidence>
<comment type="caution">
    <text evidence="7">The sequence shown here is derived from an EMBL/GenBank/DDBJ whole genome shotgun (WGS) entry which is preliminary data.</text>
</comment>
<evidence type="ECO:0000256" key="2">
    <source>
        <dbReference type="ARBA" id="ARBA00022692"/>
    </source>
</evidence>
<dbReference type="SUPFAM" id="SSF81321">
    <property type="entry name" value="Family A G protein-coupled receptor-like"/>
    <property type="match status" value="1"/>
</dbReference>
<keyword evidence="2 6" id="KW-0812">Transmembrane</keyword>
<feature type="transmembrane region" description="Helical" evidence="6">
    <location>
        <begin position="247"/>
        <end position="268"/>
    </location>
</feature>
<dbReference type="OrthoDB" id="100006at2759"/>
<keyword evidence="3 6" id="KW-1133">Transmembrane helix</keyword>
<dbReference type="EMBL" id="ML996090">
    <property type="protein sequence ID" value="KAF2150084.1"/>
    <property type="molecule type" value="Genomic_DNA"/>
</dbReference>
<dbReference type="PANTHER" id="PTHR23112">
    <property type="entry name" value="G PROTEIN-COUPLED RECEPTOR 157-RELATED"/>
    <property type="match status" value="1"/>
</dbReference>
<feature type="region of interest" description="Disordered" evidence="5">
    <location>
        <begin position="405"/>
        <end position="432"/>
    </location>
</feature>
<feature type="transmembrane region" description="Helical" evidence="6">
    <location>
        <begin position="162"/>
        <end position="183"/>
    </location>
</feature>
<feature type="compositionally biased region" description="Acidic residues" evidence="5">
    <location>
        <begin position="405"/>
        <end position="417"/>
    </location>
</feature>
<protein>
    <recommendedName>
        <fullName evidence="9">G-protein coupled receptors family 1 profile domain-containing protein</fullName>
    </recommendedName>
</protein>
<dbReference type="CDD" id="cd00637">
    <property type="entry name" value="7tm_classA_rhodopsin-like"/>
    <property type="match status" value="1"/>
</dbReference>
<keyword evidence="8" id="KW-1185">Reference proteome</keyword>
<evidence type="ECO:0000313" key="8">
    <source>
        <dbReference type="Proteomes" id="UP000799439"/>
    </source>
</evidence>
<evidence type="ECO:0000256" key="1">
    <source>
        <dbReference type="ARBA" id="ARBA00004141"/>
    </source>
</evidence>
<dbReference type="InterPro" id="IPR000276">
    <property type="entry name" value="GPCR_Rhodpsn"/>
</dbReference>
<evidence type="ECO:0000256" key="3">
    <source>
        <dbReference type="ARBA" id="ARBA00022989"/>
    </source>
</evidence>
<accession>A0A9P4IWF3</accession>
<dbReference type="AlphaFoldDB" id="A0A9P4IWF3"/>
<feature type="compositionally biased region" description="Basic and acidic residues" evidence="5">
    <location>
        <begin position="418"/>
        <end position="432"/>
    </location>
</feature>
<dbReference type="Proteomes" id="UP000799439">
    <property type="component" value="Unassembled WGS sequence"/>
</dbReference>
<dbReference type="GO" id="GO:0005886">
    <property type="term" value="C:plasma membrane"/>
    <property type="evidence" value="ECO:0007669"/>
    <property type="project" value="TreeGrafter"/>
</dbReference>
<dbReference type="Gene3D" id="1.20.1070.10">
    <property type="entry name" value="Rhodopsin 7-helix transmembrane proteins"/>
    <property type="match status" value="1"/>
</dbReference>
<evidence type="ECO:0008006" key="9">
    <source>
        <dbReference type="Google" id="ProtNLM"/>
    </source>
</evidence>
<organism evidence="7 8">
    <name type="scientific">Myriangium duriaei CBS 260.36</name>
    <dbReference type="NCBI Taxonomy" id="1168546"/>
    <lineage>
        <taxon>Eukaryota</taxon>
        <taxon>Fungi</taxon>
        <taxon>Dikarya</taxon>
        <taxon>Ascomycota</taxon>
        <taxon>Pezizomycotina</taxon>
        <taxon>Dothideomycetes</taxon>
        <taxon>Dothideomycetidae</taxon>
        <taxon>Myriangiales</taxon>
        <taxon>Myriangiaceae</taxon>
        <taxon>Myriangium</taxon>
    </lineage>
</organism>
<sequence length="432" mass="47675">MGILSVISTSVLLIFLASRFFTWKKHYKSYIGYNQYLVLFINLLLADLIQAASFVFSLYWRHIDAILAPTAACTAQGWLLNLGDVASGLFVLLIAAFTFHSTVNGRRLEHKHFLALVIGTWVFCLLLTVLGPAIHGRTYFVRAGVWCWASALYETERLALHYVWIFAVQASTLVMYLAVLIHVRRTMRATSSMMMSSAARNTTHAKVDKATRVMVLYPVAYIFLTLPLSAGRMWSLAHDGKFLPDSYVLTAGSLIASSGFVDACLYAITRSSMMSTGSTNQSNSESSLKDRISRPAIIRAISARSMKALGVTSEQKPGMTIGRSISVAYPPPDPYSLNSLASTIVTRSNSVPALRAETAERPASYGYGYSSTEYFVARSASGTGLGLSIDGDDDDNYRRRELDLEDCSEVEEEEETTAEERHDSGDVMADKF</sequence>
<feature type="transmembrane region" description="Helical" evidence="6">
    <location>
        <begin position="215"/>
        <end position="235"/>
    </location>
</feature>
<evidence type="ECO:0000256" key="4">
    <source>
        <dbReference type="ARBA" id="ARBA00023136"/>
    </source>
</evidence>
<dbReference type="Pfam" id="PF00001">
    <property type="entry name" value="7tm_1"/>
    <property type="match status" value="1"/>
</dbReference>
<dbReference type="GO" id="GO:0007189">
    <property type="term" value="P:adenylate cyclase-activating G protein-coupled receptor signaling pathway"/>
    <property type="evidence" value="ECO:0007669"/>
    <property type="project" value="TreeGrafter"/>
</dbReference>
<proteinExistence type="predicted"/>
<feature type="transmembrane region" description="Helical" evidence="6">
    <location>
        <begin position="36"/>
        <end position="60"/>
    </location>
</feature>
<gene>
    <name evidence="7" type="ORF">K461DRAFT_245395</name>
</gene>
<feature type="transmembrane region" description="Helical" evidence="6">
    <location>
        <begin position="80"/>
        <end position="101"/>
    </location>
</feature>
<evidence type="ECO:0000256" key="6">
    <source>
        <dbReference type="SAM" id="Phobius"/>
    </source>
</evidence>
<feature type="transmembrane region" description="Helical" evidence="6">
    <location>
        <begin position="6"/>
        <end position="24"/>
    </location>
</feature>
<dbReference type="GO" id="GO:0004930">
    <property type="term" value="F:G protein-coupled receptor activity"/>
    <property type="evidence" value="ECO:0007669"/>
    <property type="project" value="InterPro"/>
</dbReference>
<evidence type="ECO:0000256" key="5">
    <source>
        <dbReference type="SAM" id="MobiDB-lite"/>
    </source>
</evidence>
<keyword evidence="4 6" id="KW-0472">Membrane</keyword>
<name>A0A9P4IWF3_9PEZI</name>
<reference evidence="7" key="1">
    <citation type="journal article" date="2020" name="Stud. Mycol.">
        <title>101 Dothideomycetes genomes: a test case for predicting lifestyles and emergence of pathogens.</title>
        <authorList>
            <person name="Haridas S."/>
            <person name="Albert R."/>
            <person name="Binder M."/>
            <person name="Bloem J."/>
            <person name="Labutti K."/>
            <person name="Salamov A."/>
            <person name="Andreopoulos B."/>
            <person name="Baker S."/>
            <person name="Barry K."/>
            <person name="Bills G."/>
            <person name="Bluhm B."/>
            <person name="Cannon C."/>
            <person name="Castanera R."/>
            <person name="Culley D."/>
            <person name="Daum C."/>
            <person name="Ezra D."/>
            <person name="Gonzalez J."/>
            <person name="Henrissat B."/>
            <person name="Kuo A."/>
            <person name="Liang C."/>
            <person name="Lipzen A."/>
            <person name="Lutzoni F."/>
            <person name="Magnuson J."/>
            <person name="Mondo S."/>
            <person name="Nolan M."/>
            <person name="Ohm R."/>
            <person name="Pangilinan J."/>
            <person name="Park H.-J."/>
            <person name="Ramirez L."/>
            <person name="Alfaro M."/>
            <person name="Sun H."/>
            <person name="Tritt A."/>
            <person name="Yoshinaga Y."/>
            <person name="Zwiers L.-H."/>
            <person name="Turgeon B."/>
            <person name="Goodwin S."/>
            <person name="Spatafora J."/>
            <person name="Crous P."/>
            <person name="Grigoriev I."/>
        </authorList>
    </citation>
    <scope>NUCLEOTIDE SEQUENCE</scope>
    <source>
        <strain evidence="7">CBS 260.36</strain>
    </source>
</reference>